<dbReference type="InterPro" id="IPR036938">
    <property type="entry name" value="PAP2/HPO_sf"/>
</dbReference>
<evidence type="ECO:0000259" key="2">
    <source>
        <dbReference type="SMART" id="SM00014"/>
    </source>
</evidence>
<dbReference type="Proteomes" id="UP000050949">
    <property type="component" value="Unassembled WGS sequence"/>
</dbReference>
<comment type="caution">
    <text evidence="3">The sequence shown here is derived from an EMBL/GenBank/DDBJ whole genome shotgun (WGS) entry which is preliminary data.</text>
</comment>
<evidence type="ECO:0000313" key="3">
    <source>
        <dbReference type="EMBL" id="KRM25456.1"/>
    </source>
</evidence>
<protein>
    <recommendedName>
        <fullName evidence="2">Phosphatidic acid phosphatase type 2/haloperoxidase domain-containing protein</fullName>
    </recommendedName>
</protein>
<keyword evidence="1" id="KW-0812">Transmembrane</keyword>
<dbReference type="AlphaFoldDB" id="A0A0R1X5P2"/>
<dbReference type="PATRIC" id="fig|1122147.4.peg.809"/>
<proteinExistence type="predicted"/>
<feature type="transmembrane region" description="Helical" evidence="1">
    <location>
        <begin position="54"/>
        <end position="79"/>
    </location>
</feature>
<dbReference type="Pfam" id="PF01569">
    <property type="entry name" value="PAP2"/>
    <property type="match status" value="1"/>
</dbReference>
<dbReference type="RefSeq" id="WP_051225365.1">
    <property type="nucleotide sequence ID" value="NZ_AUEH01000035.1"/>
</dbReference>
<dbReference type="SMART" id="SM00014">
    <property type="entry name" value="acidPPc"/>
    <property type="match status" value="1"/>
</dbReference>
<feature type="domain" description="Phosphatidic acid phosphatase type 2/haloperoxidase" evidence="2">
    <location>
        <begin position="87"/>
        <end position="199"/>
    </location>
</feature>
<dbReference type="PANTHER" id="PTHR14969:SF13">
    <property type="entry name" value="AT30094P"/>
    <property type="match status" value="1"/>
</dbReference>
<evidence type="ECO:0000313" key="4">
    <source>
        <dbReference type="Proteomes" id="UP000050949"/>
    </source>
</evidence>
<dbReference type="eggNOG" id="COG0671">
    <property type="taxonomic scope" value="Bacteria"/>
</dbReference>
<dbReference type="InterPro" id="IPR000326">
    <property type="entry name" value="PAP2/HPO"/>
</dbReference>
<sequence length="222" mass="24582">MNAQHRAIWLTILNYAVFIVLLIGVATHAGFITVIDHAGQQLANRVTNPTMTKIMLTITQSANPLSLIAVTALIIILLISTRQWRWGLFVGLAGGAASLLNLIIKLIIQRARPTLPHLIEQGGYSFPSGHSDSSIAIYGALILFLLVTQRSRWWRTTAVILLTAFILSIGFSRIYVHVHFPTDVLAGWFLGWGHICVLWLIARRTWLKNSLAGRQSAGRGRS</sequence>
<reference evidence="3 4" key="1">
    <citation type="journal article" date="2015" name="Genome Announc.">
        <title>Expanding the biotechnology potential of lactobacilli through comparative genomics of 213 strains and associated genera.</title>
        <authorList>
            <person name="Sun Z."/>
            <person name="Harris H.M."/>
            <person name="McCann A."/>
            <person name="Guo C."/>
            <person name="Argimon S."/>
            <person name="Zhang W."/>
            <person name="Yang X."/>
            <person name="Jeffery I.B."/>
            <person name="Cooney J.C."/>
            <person name="Kagawa T.F."/>
            <person name="Liu W."/>
            <person name="Song Y."/>
            <person name="Salvetti E."/>
            <person name="Wrobel A."/>
            <person name="Rasinkangas P."/>
            <person name="Parkhill J."/>
            <person name="Rea M.C."/>
            <person name="O'Sullivan O."/>
            <person name="Ritari J."/>
            <person name="Douillard F.P."/>
            <person name="Paul Ross R."/>
            <person name="Yang R."/>
            <person name="Briner A.E."/>
            <person name="Felis G.E."/>
            <person name="de Vos W.M."/>
            <person name="Barrangou R."/>
            <person name="Klaenhammer T.R."/>
            <person name="Caufield P.W."/>
            <person name="Cui Y."/>
            <person name="Zhang H."/>
            <person name="O'Toole P.W."/>
        </authorList>
    </citation>
    <scope>NUCLEOTIDE SEQUENCE [LARGE SCALE GENOMIC DNA]</scope>
    <source>
        <strain evidence="3 4">DSM 16991</strain>
    </source>
</reference>
<feature type="transmembrane region" description="Helical" evidence="1">
    <location>
        <begin position="159"/>
        <end position="178"/>
    </location>
</feature>
<dbReference type="Gene3D" id="1.20.144.10">
    <property type="entry name" value="Phosphatidic acid phosphatase type 2/haloperoxidase"/>
    <property type="match status" value="2"/>
</dbReference>
<dbReference type="EMBL" id="AZFW01000113">
    <property type="protein sequence ID" value="KRM25456.1"/>
    <property type="molecule type" value="Genomic_DNA"/>
</dbReference>
<feature type="transmembrane region" description="Helical" evidence="1">
    <location>
        <begin position="12"/>
        <end position="34"/>
    </location>
</feature>
<evidence type="ECO:0000256" key="1">
    <source>
        <dbReference type="SAM" id="Phobius"/>
    </source>
</evidence>
<feature type="transmembrane region" description="Helical" evidence="1">
    <location>
        <begin position="86"/>
        <end position="108"/>
    </location>
</feature>
<dbReference type="PANTHER" id="PTHR14969">
    <property type="entry name" value="SPHINGOSINE-1-PHOSPHATE PHOSPHOHYDROLASE"/>
    <property type="match status" value="1"/>
</dbReference>
<gene>
    <name evidence="3" type="ORF">FC91_GL000780</name>
</gene>
<dbReference type="SUPFAM" id="SSF48317">
    <property type="entry name" value="Acid phosphatase/Vanadium-dependent haloperoxidase"/>
    <property type="match status" value="1"/>
</dbReference>
<dbReference type="CDD" id="cd03392">
    <property type="entry name" value="PAP2_like_2"/>
    <property type="match status" value="1"/>
</dbReference>
<dbReference type="GeneID" id="78508751"/>
<accession>A0A0R1X5P2</accession>
<feature type="transmembrane region" description="Helical" evidence="1">
    <location>
        <begin position="128"/>
        <end position="147"/>
    </location>
</feature>
<keyword evidence="1" id="KW-1133">Transmembrane helix</keyword>
<name>A0A0R1X5P2_9LACO</name>
<keyword evidence="1" id="KW-0472">Membrane</keyword>
<feature type="transmembrane region" description="Helical" evidence="1">
    <location>
        <begin position="184"/>
        <end position="202"/>
    </location>
</feature>
<dbReference type="OrthoDB" id="9789113at2"/>
<organism evidence="3 4">
    <name type="scientific">Schleiferilactobacillus harbinensis DSM 16991</name>
    <dbReference type="NCBI Taxonomy" id="1122147"/>
    <lineage>
        <taxon>Bacteria</taxon>
        <taxon>Bacillati</taxon>
        <taxon>Bacillota</taxon>
        <taxon>Bacilli</taxon>
        <taxon>Lactobacillales</taxon>
        <taxon>Lactobacillaceae</taxon>
        <taxon>Schleiferilactobacillus</taxon>
    </lineage>
</organism>